<reference evidence="2 3" key="1">
    <citation type="submission" date="2023-07" db="EMBL/GenBank/DDBJ databases">
        <title>Sequencing the genomes of 1000 actinobacteria strains.</title>
        <authorList>
            <person name="Klenk H.-P."/>
        </authorList>
    </citation>
    <scope>NUCLEOTIDE SEQUENCE [LARGE SCALE GENOMIC DNA]</scope>
    <source>
        <strain evidence="2 3">DSM 44711</strain>
    </source>
</reference>
<evidence type="ECO:0000313" key="2">
    <source>
        <dbReference type="EMBL" id="MDR7325279.1"/>
    </source>
</evidence>
<dbReference type="EMBL" id="JAVDYC010000001">
    <property type="protein sequence ID" value="MDR7325279.1"/>
    <property type="molecule type" value="Genomic_DNA"/>
</dbReference>
<dbReference type="Proteomes" id="UP001183629">
    <property type="component" value="Unassembled WGS sequence"/>
</dbReference>
<feature type="transmembrane region" description="Helical" evidence="1">
    <location>
        <begin position="31"/>
        <end position="51"/>
    </location>
</feature>
<dbReference type="RefSeq" id="WP_310419868.1">
    <property type="nucleotide sequence ID" value="NZ_JAVDYC010000001.1"/>
</dbReference>
<gene>
    <name evidence="2" type="ORF">J2S44_005529</name>
</gene>
<sequence>MIELDVISGGDGRVEREPGLRERLSAYPRPVVVLGLVLVLAVASGVGYLGMRGTGSGAGHDLTAHVAVGDDELAILGDEARLRGIATVTNADDEPAVVHAVSAEWPGVRIAVTDERVHRVAPGATAPMGVTITFSCVQDALRGLPGRALVDTPDGGRGEVELPITAVRPWHAMRHGACETIQSRPAN</sequence>
<protein>
    <submittedName>
        <fullName evidence="2">Uncharacterized protein</fullName>
    </submittedName>
</protein>
<name>A0AAE3ZSJ2_9ACTN</name>
<evidence type="ECO:0000256" key="1">
    <source>
        <dbReference type="SAM" id="Phobius"/>
    </source>
</evidence>
<keyword evidence="1" id="KW-1133">Transmembrane helix</keyword>
<comment type="caution">
    <text evidence="2">The sequence shown here is derived from an EMBL/GenBank/DDBJ whole genome shotgun (WGS) entry which is preliminary data.</text>
</comment>
<organism evidence="2 3">
    <name type="scientific">Catenuloplanes niger</name>
    <dbReference type="NCBI Taxonomy" id="587534"/>
    <lineage>
        <taxon>Bacteria</taxon>
        <taxon>Bacillati</taxon>
        <taxon>Actinomycetota</taxon>
        <taxon>Actinomycetes</taxon>
        <taxon>Micromonosporales</taxon>
        <taxon>Micromonosporaceae</taxon>
        <taxon>Catenuloplanes</taxon>
    </lineage>
</organism>
<proteinExistence type="predicted"/>
<accession>A0AAE3ZSJ2</accession>
<dbReference type="AlphaFoldDB" id="A0AAE3ZSJ2"/>
<keyword evidence="1" id="KW-0812">Transmembrane</keyword>
<keyword evidence="3" id="KW-1185">Reference proteome</keyword>
<keyword evidence="1" id="KW-0472">Membrane</keyword>
<evidence type="ECO:0000313" key="3">
    <source>
        <dbReference type="Proteomes" id="UP001183629"/>
    </source>
</evidence>